<keyword evidence="3" id="KW-0560">Oxidoreductase</keyword>
<name>A4BPX6_9GAMM</name>
<sequence length="246" mass="26797">MHELAVVTGGGTGIGRAMVQRLAAGGLTVLAIGRRSGPLEALAQARPDRVETRAADVATPEGREQVAEAVAGRRVRYLLHNAGVLEPVRPLAAVGLEEWRYAQAVNVEGPLFLTQRLLPSLSGGRILHISSGAAHYPLAGWGAYCTAKAALYMLYQVLDMELRSHGIAVGSVRPGVVDTPMQALIREQDSERFPEVERFRELERTGGLESPDTVADFVWQLLTRTTADEFAAQEWDIQEHAARLKR</sequence>
<accession>A4BPX6</accession>
<dbReference type="Gene3D" id="3.40.50.720">
    <property type="entry name" value="NAD(P)-binding Rossmann-like Domain"/>
    <property type="match status" value="1"/>
</dbReference>
<comment type="caution">
    <text evidence="4">The sequence shown here is derived from an EMBL/GenBank/DDBJ whole genome shotgun (WGS) entry which is preliminary data.</text>
</comment>
<organism evidence="4 5">
    <name type="scientific">Nitrococcus mobilis Nb-231</name>
    <dbReference type="NCBI Taxonomy" id="314278"/>
    <lineage>
        <taxon>Bacteria</taxon>
        <taxon>Pseudomonadati</taxon>
        <taxon>Pseudomonadota</taxon>
        <taxon>Gammaproteobacteria</taxon>
        <taxon>Chromatiales</taxon>
        <taxon>Ectothiorhodospiraceae</taxon>
        <taxon>Nitrococcus</taxon>
    </lineage>
</organism>
<dbReference type="InterPro" id="IPR002347">
    <property type="entry name" value="SDR_fam"/>
</dbReference>
<dbReference type="InterPro" id="IPR036291">
    <property type="entry name" value="NAD(P)-bd_dom_sf"/>
</dbReference>
<dbReference type="Pfam" id="PF00106">
    <property type="entry name" value="adh_short"/>
    <property type="match status" value="1"/>
</dbReference>
<dbReference type="STRING" id="314278.NB231_04460"/>
<dbReference type="AlphaFoldDB" id="A4BPX6"/>
<dbReference type="HOGENOM" id="CLU_010194_2_11_6"/>
<proteinExistence type="inferred from homology"/>
<dbReference type="PANTHER" id="PTHR43391:SF14">
    <property type="entry name" value="DEHYDROGENASE_REDUCTASE SDR FAMILY PROTEIN 7-LIKE"/>
    <property type="match status" value="1"/>
</dbReference>
<dbReference type="eggNOG" id="COG1028">
    <property type="taxonomic scope" value="Bacteria"/>
</dbReference>
<evidence type="ECO:0000256" key="1">
    <source>
        <dbReference type="ARBA" id="ARBA00006484"/>
    </source>
</evidence>
<evidence type="ECO:0000256" key="2">
    <source>
        <dbReference type="ARBA" id="ARBA00022857"/>
    </source>
</evidence>
<dbReference type="GO" id="GO:0005829">
    <property type="term" value="C:cytosol"/>
    <property type="evidence" value="ECO:0007669"/>
    <property type="project" value="TreeGrafter"/>
</dbReference>
<dbReference type="GO" id="GO:0016491">
    <property type="term" value="F:oxidoreductase activity"/>
    <property type="evidence" value="ECO:0007669"/>
    <property type="project" value="UniProtKB-KW"/>
</dbReference>
<dbReference type="RefSeq" id="WP_005000083.1">
    <property type="nucleotide sequence ID" value="NZ_CH672427.1"/>
</dbReference>
<evidence type="ECO:0000313" key="4">
    <source>
        <dbReference type="EMBL" id="EAR22131.1"/>
    </source>
</evidence>
<protein>
    <recommendedName>
        <fullName evidence="6">Short-chain dehydrogenase/reductase SDR</fullName>
    </recommendedName>
</protein>
<evidence type="ECO:0008006" key="6">
    <source>
        <dbReference type="Google" id="ProtNLM"/>
    </source>
</evidence>
<keyword evidence="2" id="KW-0521">NADP</keyword>
<dbReference type="PRINTS" id="PR00081">
    <property type="entry name" value="GDHRDH"/>
</dbReference>
<evidence type="ECO:0000256" key="3">
    <source>
        <dbReference type="ARBA" id="ARBA00023002"/>
    </source>
</evidence>
<dbReference type="SUPFAM" id="SSF51735">
    <property type="entry name" value="NAD(P)-binding Rossmann-fold domains"/>
    <property type="match status" value="1"/>
</dbReference>
<dbReference type="OrthoDB" id="9794387at2"/>
<gene>
    <name evidence="4" type="ORF">NB231_04460</name>
</gene>
<comment type="similarity">
    <text evidence="1">Belongs to the short-chain dehydrogenases/reductases (SDR) family.</text>
</comment>
<dbReference type="Proteomes" id="UP000003374">
    <property type="component" value="Unassembled WGS sequence"/>
</dbReference>
<keyword evidence="5" id="KW-1185">Reference proteome</keyword>
<evidence type="ECO:0000313" key="5">
    <source>
        <dbReference type="Proteomes" id="UP000003374"/>
    </source>
</evidence>
<dbReference type="PANTHER" id="PTHR43391">
    <property type="entry name" value="RETINOL DEHYDROGENASE-RELATED"/>
    <property type="match status" value="1"/>
</dbReference>
<reference evidence="4 5" key="1">
    <citation type="submission" date="2006-02" db="EMBL/GenBank/DDBJ databases">
        <authorList>
            <person name="Waterbury J."/>
            <person name="Ferriera S."/>
            <person name="Johnson J."/>
            <person name="Kravitz S."/>
            <person name="Halpern A."/>
            <person name="Remington K."/>
            <person name="Beeson K."/>
            <person name="Tran B."/>
            <person name="Rogers Y.-H."/>
            <person name="Friedman R."/>
            <person name="Venter J.C."/>
        </authorList>
    </citation>
    <scope>NUCLEOTIDE SEQUENCE [LARGE SCALE GENOMIC DNA]</scope>
    <source>
        <strain evidence="4 5">Nb-231</strain>
    </source>
</reference>
<dbReference type="EMBL" id="AAOF01000004">
    <property type="protein sequence ID" value="EAR22131.1"/>
    <property type="molecule type" value="Genomic_DNA"/>
</dbReference>